<sequence>MFEGVKLHYAICYICPGLVVLAAQWFGVGVLTLKLYMALVSGLVVVCLTVMDFGVWTAALMFGGVILHYTICCICSGLVSVTMLSAISGDTRVQNLDTPWTRREELMKGKTRTNLVGDDPEPFDFDRRSRAPFDFDRRSSPFDFDELSLAFAFAERSLSLAFSLSLAIVSLSLASDRDRLASVSSLSENYDHLNEALAGTDHSWTALTLKLCTALETANKLVQSTNSHVGLLSEKVGELESVIKRGDSAIAAAKTIHNSLNRREGSFSSQKL</sequence>
<feature type="transmembrane region" description="Helical" evidence="1">
    <location>
        <begin position="7"/>
        <end position="27"/>
    </location>
</feature>
<evidence type="ECO:0000313" key="2">
    <source>
        <dbReference type="EMBL" id="THG18895.1"/>
    </source>
</evidence>
<reference evidence="2 3" key="1">
    <citation type="journal article" date="2018" name="Proc. Natl. Acad. Sci. U.S.A.">
        <title>Draft genome sequence of Camellia sinensis var. sinensis provides insights into the evolution of the tea genome and tea quality.</title>
        <authorList>
            <person name="Wei C."/>
            <person name="Yang H."/>
            <person name="Wang S."/>
            <person name="Zhao J."/>
            <person name="Liu C."/>
            <person name="Gao L."/>
            <person name="Xia E."/>
            <person name="Lu Y."/>
            <person name="Tai Y."/>
            <person name="She G."/>
            <person name="Sun J."/>
            <person name="Cao H."/>
            <person name="Tong W."/>
            <person name="Gao Q."/>
            <person name="Li Y."/>
            <person name="Deng W."/>
            <person name="Jiang X."/>
            <person name="Wang W."/>
            <person name="Chen Q."/>
            <person name="Zhang S."/>
            <person name="Li H."/>
            <person name="Wu J."/>
            <person name="Wang P."/>
            <person name="Li P."/>
            <person name="Shi C."/>
            <person name="Zheng F."/>
            <person name="Jian J."/>
            <person name="Huang B."/>
            <person name="Shan D."/>
            <person name="Shi M."/>
            <person name="Fang C."/>
            <person name="Yue Y."/>
            <person name="Li F."/>
            <person name="Li D."/>
            <person name="Wei S."/>
            <person name="Han B."/>
            <person name="Jiang C."/>
            <person name="Yin Y."/>
            <person name="Xia T."/>
            <person name="Zhang Z."/>
            <person name="Bennetzen J.L."/>
            <person name="Zhao S."/>
            <person name="Wan X."/>
        </authorList>
    </citation>
    <scope>NUCLEOTIDE SEQUENCE [LARGE SCALE GENOMIC DNA]</scope>
    <source>
        <strain evidence="3">cv. Shuchazao</strain>
        <tissue evidence="2">Leaf</tissue>
    </source>
</reference>
<gene>
    <name evidence="2" type="ORF">TEA_027518</name>
</gene>
<name>A0A4S4ERC6_CAMSN</name>
<protein>
    <submittedName>
        <fullName evidence="2">Uncharacterized protein</fullName>
    </submittedName>
</protein>
<dbReference type="EMBL" id="SDRB02002779">
    <property type="protein sequence ID" value="THG18895.1"/>
    <property type="molecule type" value="Genomic_DNA"/>
</dbReference>
<proteinExistence type="predicted"/>
<keyword evidence="1" id="KW-1133">Transmembrane helix</keyword>
<dbReference type="PANTHER" id="PTHR37237:SF1">
    <property type="entry name" value="OS02G0567000 PROTEIN"/>
    <property type="match status" value="1"/>
</dbReference>
<evidence type="ECO:0000256" key="1">
    <source>
        <dbReference type="SAM" id="Phobius"/>
    </source>
</evidence>
<organism evidence="2 3">
    <name type="scientific">Camellia sinensis var. sinensis</name>
    <name type="common">China tea</name>
    <dbReference type="NCBI Taxonomy" id="542762"/>
    <lineage>
        <taxon>Eukaryota</taxon>
        <taxon>Viridiplantae</taxon>
        <taxon>Streptophyta</taxon>
        <taxon>Embryophyta</taxon>
        <taxon>Tracheophyta</taxon>
        <taxon>Spermatophyta</taxon>
        <taxon>Magnoliopsida</taxon>
        <taxon>eudicotyledons</taxon>
        <taxon>Gunneridae</taxon>
        <taxon>Pentapetalae</taxon>
        <taxon>asterids</taxon>
        <taxon>Ericales</taxon>
        <taxon>Theaceae</taxon>
        <taxon>Camellia</taxon>
    </lineage>
</organism>
<keyword evidence="1" id="KW-0472">Membrane</keyword>
<dbReference type="AlphaFoldDB" id="A0A4S4ERC6"/>
<comment type="caution">
    <text evidence="2">The sequence shown here is derived from an EMBL/GenBank/DDBJ whole genome shotgun (WGS) entry which is preliminary data.</text>
</comment>
<dbReference type="Proteomes" id="UP000306102">
    <property type="component" value="Unassembled WGS sequence"/>
</dbReference>
<accession>A0A4S4ERC6</accession>
<keyword evidence="1" id="KW-0812">Transmembrane</keyword>
<evidence type="ECO:0000313" key="3">
    <source>
        <dbReference type="Proteomes" id="UP000306102"/>
    </source>
</evidence>
<keyword evidence="3" id="KW-1185">Reference proteome</keyword>
<feature type="transmembrane region" description="Helical" evidence="1">
    <location>
        <begin position="66"/>
        <end position="87"/>
    </location>
</feature>
<dbReference type="PANTHER" id="PTHR37237">
    <property type="entry name" value="OS02G0567000 PROTEIN"/>
    <property type="match status" value="1"/>
</dbReference>
<feature type="transmembrane region" description="Helical" evidence="1">
    <location>
        <begin position="33"/>
        <end position="54"/>
    </location>
</feature>